<keyword evidence="8" id="KW-1185">Reference proteome</keyword>
<evidence type="ECO:0000256" key="5">
    <source>
        <dbReference type="ARBA" id="ARBA00022842"/>
    </source>
</evidence>
<accession>A0A512MEW7</accession>
<dbReference type="GO" id="GO:0005524">
    <property type="term" value="F:ATP binding"/>
    <property type="evidence" value="ECO:0007669"/>
    <property type="project" value="UniProtKB-KW"/>
</dbReference>
<keyword evidence="3" id="KW-0547">Nucleotide-binding</keyword>
<dbReference type="InterPro" id="IPR016185">
    <property type="entry name" value="PreATP-grasp_dom_sf"/>
</dbReference>
<evidence type="ECO:0000259" key="6">
    <source>
        <dbReference type="Pfam" id="PF03738"/>
    </source>
</evidence>
<reference evidence="7 8" key="1">
    <citation type="submission" date="2019-07" db="EMBL/GenBank/DDBJ databases">
        <title>Whole genome shotgun sequence of Brevifollis gellanilyticus NBRC 108608.</title>
        <authorList>
            <person name="Hosoyama A."/>
            <person name="Uohara A."/>
            <person name="Ohji S."/>
            <person name="Ichikawa N."/>
        </authorList>
    </citation>
    <scope>NUCLEOTIDE SEQUENCE [LARGE SCALE GENOMIC DNA]</scope>
    <source>
        <strain evidence="7 8">NBRC 108608</strain>
    </source>
</reference>
<evidence type="ECO:0000313" key="8">
    <source>
        <dbReference type="Proteomes" id="UP000321577"/>
    </source>
</evidence>
<dbReference type="SUPFAM" id="SSF52440">
    <property type="entry name" value="PreATP-grasp domain"/>
    <property type="match status" value="1"/>
</dbReference>
<evidence type="ECO:0000256" key="3">
    <source>
        <dbReference type="ARBA" id="ARBA00022741"/>
    </source>
</evidence>
<dbReference type="Proteomes" id="UP000321577">
    <property type="component" value="Unassembled WGS sequence"/>
</dbReference>
<dbReference type="Gene3D" id="3.30.1490.330">
    <property type="match status" value="1"/>
</dbReference>
<keyword evidence="2" id="KW-0479">Metal-binding</keyword>
<evidence type="ECO:0000256" key="1">
    <source>
        <dbReference type="ARBA" id="ARBA00022598"/>
    </source>
</evidence>
<organism evidence="7 8">
    <name type="scientific">Brevifollis gellanilyticus</name>
    <dbReference type="NCBI Taxonomy" id="748831"/>
    <lineage>
        <taxon>Bacteria</taxon>
        <taxon>Pseudomonadati</taxon>
        <taxon>Verrucomicrobiota</taxon>
        <taxon>Verrucomicrobiia</taxon>
        <taxon>Verrucomicrobiales</taxon>
        <taxon>Verrucomicrobiaceae</taxon>
    </lineage>
</organism>
<dbReference type="EMBL" id="BKAG01000045">
    <property type="protein sequence ID" value="GEP45258.1"/>
    <property type="molecule type" value="Genomic_DNA"/>
</dbReference>
<comment type="caution">
    <text evidence="7">The sequence shown here is derived from an EMBL/GenBank/DDBJ whole genome shotgun (WGS) entry which is preliminary data.</text>
</comment>
<dbReference type="OrthoDB" id="9765517at2"/>
<protein>
    <recommendedName>
        <fullName evidence="6">Glutathionylspermidine synthase pre-ATP-grasp-like domain-containing protein</fullName>
    </recommendedName>
</protein>
<keyword evidence="1" id="KW-0436">Ligase</keyword>
<dbReference type="SUPFAM" id="SSF56059">
    <property type="entry name" value="Glutathione synthetase ATP-binding domain-like"/>
    <property type="match status" value="1"/>
</dbReference>
<dbReference type="RefSeq" id="WP_146853974.1">
    <property type="nucleotide sequence ID" value="NZ_BKAG01000045.1"/>
</dbReference>
<evidence type="ECO:0000256" key="4">
    <source>
        <dbReference type="ARBA" id="ARBA00022840"/>
    </source>
</evidence>
<dbReference type="GO" id="GO:0046872">
    <property type="term" value="F:metal ion binding"/>
    <property type="evidence" value="ECO:0007669"/>
    <property type="project" value="UniProtKB-KW"/>
</dbReference>
<dbReference type="Pfam" id="PF03738">
    <property type="entry name" value="GSP_synth"/>
    <property type="match status" value="1"/>
</dbReference>
<dbReference type="GO" id="GO:0016874">
    <property type="term" value="F:ligase activity"/>
    <property type="evidence" value="ECO:0007669"/>
    <property type="project" value="UniProtKB-KW"/>
</dbReference>
<sequence>MKRVTCEVRPHWQQLCEREGYRWHTEPSGPCWREGAAYELSAAEAARLRDTANQIYALLLQAADRVVRDHEWQRAGILPEHVPILRQSYERGELPLCGRFDFLMDESGQPRLLEFNADGALTMLETAIIQRQWLQQVMPEAAQFNGLHESLKKAWQTSGLTKIHCVWRPRHPEIEGTVRYMTRVIREAGLTASMQALHSLGWDRQRSCFIDMDGAEVEVCYKLYPWAWMLRETFIDHVSHASCRFIEPAWSHLLTSKAMLALLWEWFPDHPALLPCYHDASKLTGTLVTKPIFGREGHNITIRDEARLISQTSGDFPDAPCIHQKYVTSPRFDGFLPQFGLWMVRGKAAALGIRESPADIIDQDSAFVPHFIAR</sequence>
<feature type="domain" description="Glutathionylspermidine synthase pre-ATP-grasp-like" evidence="6">
    <location>
        <begin position="12"/>
        <end position="372"/>
    </location>
</feature>
<proteinExistence type="predicted"/>
<dbReference type="InterPro" id="IPR005494">
    <property type="entry name" value="GSPS_pre-ATP-grasp-like_dom"/>
</dbReference>
<keyword evidence="4" id="KW-0067">ATP-binding</keyword>
<evidence type="ECO:0000313" key="7">
    <source>
        <dbReference type="EMBL" id="GEP45258.1"/>
    </source>
</evidence>
<dbReference type="AlphaFoldDB" id="A0A512MEW7"/>
<gene>
    <name evidence="7" type="ORF">BGE01nite_45490</name>
</gene>
<evidence type="ECO:0000256" key="2">
    <source>
        <dbReference type="ARBA" id="ARBA00022723"/>
    </source>
</evidence>
<name>A0A512MEW7_9BACT</name>
<keyword evidence="5" id="KW-0460">Magnesium</keyword>